<proteinExistence type="predicted"/>
<reference evidence="1 2" key="1">
    <citation type="journal article" date="2023" name="Int. J. Mol. Sci.">
        <title>Pathogenicity and Genomic Characterization of a Novel Genospecies, Bacillus shihchuchen, of the Bacillus cereus Group Isolated from Chinese Softshell Turtle (Pelodiscus sinensis).</title>
        <authorList>
            <person name="Cheng L.W."/>
            <person name="Byadgi O.V."/>
            <person name="Tsai C.E."/>
            <person name="Wang P.C."/>
            <person name="Chen S.C."/>
        </authorList>
    </citation>
    <scope>NUCLEOTIDE SEQUENCE [LARGE SCALE GENOMIC DNA]</scope>
    <source>
        <strain evidence="1 2">QF108-045</strain>
    </source>
</reference>
<evidence type="ECO:0000313" key="2">
    <source>
        <dbReference type="Proteomes" id="UP001229716"/>
    </source>
</evidence>
<name>A0ABT7KXV0_9BACI</name>
<comment type="caution">
    <text evidence="1">The sequence shown here is derived from an EMBL/GenBank/DDBJ whole genome shotgun (WGS) entry which is preliminary data.</text>
</comment>
<sequence>MTKMKEIRKLTLGSVQYVHDPEAAQKWFDLYVECVKEKVLKETSKNDGQAYIENKEGGEFQY</sequence>
<keyword evidence="2" id="KW-1185">Reference proteome</keyword>
<evidence type="ECO:0000313" key="1">
    <source>
        <dbReference type="EMBL" id="MDL2418948.1"/>
    </source>
</evidence>
<protein>
    <recommendedName>
        <fullName evidence="3">Glyoxalase</fullName>
    </recommendedName>
</protein>
<dbReference type="EMBL" id="JASWHZ010000001">
    <property type="protein sequence ID" value="MDL2418948.1"/>
    <property type="molecule type" value="Genomic_DNA"/>
</dbReference>
<organism evidence="1 2">
    <name type="scientific">Bacillus shihchuchen</name>
    <dbReference type="NCBI Taxonomy" id="3036942"/>
    <lineage>
        <taxon>Bacteria</taxon>
        <taxon>Bacillati</taxon>
        <taxon>Bacillota</taxon>
        <taxon>Bacilli</taxon>
        <taxon>Bacillales</taxon>
        <taxon>Bacillaceae</taxon>
        <taxon>Bacillus</taxon>
        <taxon>Bacillus cereus group</taxon>
    </lineage>
</organism>
<gene>
    <name evidence="1" type="ORF">P6F46_22930</name>
</gene>
<accession>A0ABT7KXV0</accession>
<evidence type="ECO:0008006" key="3">
    <source>
        <dbReference type="Google" id="ProtNLM"/>
    </source>
</evidence>
<dbReference type="Proteomes" id="UP001229716">
    <property type="component" value="Unassembled WGS sequence"/>
</dbReference>